<proteinExistence type="predicted"/>
<dbReference type="Pfam" id="PF07070">
    <property type="entry name" value="Spo0M"/>
    <property type="match status" value="1"/>
</dbReference>
<reference evidence="2" key="1">
    <citation type="submission" date="2018-08" db="EMBL/GenBank/DDBJ databases">
        <authorList>
            <person name="Chevrot R."/>
        </authorList>
    </citation>
    <scope>NUCLEOTIDE SEQUENCE [LARGE SCALE GENOMIC DNA]</scope>
</reference>
<dbReference type="AlphaFoldDB" id="A0A383RJT2"/>
<dbReference type="PANTHER" id="PTHR40053:SF1">
    <property type="entry name" value="SPORULATION-CONTROL PROTEIN SPO0M"/>
    <property type="match status" value="1"/>
</dbReference>
<protein>
    <submittedName>
        <fullName evidence="1">Sporulation protein SpoOM</fullName>
    </submittedName>
</protein>
<dbReference type="PANTHER" id="PTHR40053">
    <property type="entry name" value="SPORULATION-CONTROL PROTEIN SPO0M"/>
    <property type="match status" value="1"/>
</dbReference>
<sequence>MSFLKRVLAKVGIGSAEVDTVLHCDEFVPGQEATGVVYIQGGKTEQHIGQIYFFIKAQYVKDSGDSSTTHHAVIDKLLLTDEFVLSPGERKEIPFQFILPERTPISRCKSPVWMETGLDIDNAIDPKDEDYLKVVTSWEMDVVLEALNLLGFRLRQVENEYAPALGDPLPFIQTFEFVPTSNFRSRLDEIEVAFIPRGGDLELVLQVDRKTRGLKGWFADGLDLDETYVNMTLSSEDLDEGAHAVAEQLQEVISRYC</sequence>
<dbReference type="InterPro" id="IPR009776">
    <property type="entry name" value="Spore_0_M"/>
</dbReference>
<dbReference type="Proteomes" id="UP000304148">
    <property type="component" value="Chromosome"/>
</dbReference>
<accession>A0A383RJT2</accession>
<gene>
    <name evidence="1" type="ORF">PBLR_15542</name>
</gene>
<evidence type="ECO:0000313" key="1">
    <source>
        <dbReference type="EMBL" id="SYX87113.1"/>
    </source>
</evidence>
<dbReference type="RefSeq" id="WP_138188816.1">
    <property type="nucleotide sequence ID" value="NZ_LS992241.1"/>
</dbReference>
<name>A0A383RJT2_PAEAL</name>
<dbReference type="EMBL" id="LS992241">
    <property type="protein sequence ID" value="SYX87113.1"/>
    <property type="molecule type" value="Genomic_DNA"/>
</dbReference>
<evidence type="ECO:0000313" key="2">
    <source>
        <dbReference type="Proteomes" id="UP000304148"/>
    </source>
</evidence>
<organism evidence="1 2">
    <name type="scientific">Paenibacillus alvei</name>
    <name type="common">Bacillus alvei</name>
    <dbReference type="NCBI Taxonomy" id="44250"/>
    <lineage>
        <taxon>Bacteria</taxon>
        <taxon>Bacillati</taxon>
        <taxon>Bacillota</taxon>
        <taxon>Bacilli</taxon>
        <taxon>Bacillales</taxon>
        <taxon>Paenibacillaceae</taxon>
        <taxon>Paenibacillus</taxon>
    </lineage>
</organism>